<evidence type="ECO:0000256" key="1">
    <source>
        <dbReference type="SAM" id="MobiDB-lite"/>
    </source>
</evidence>
<evidence type="ECO:0000313" key="2">
    <source>
        <dbReference type="EMBL" id="MDR6293339.1"/>
    </source>
</evidence>
<evidence type="ECO:0000313" key="3">
    <source>
        <dbReference type="Proteomes" id="UP001262410"/>
    </source>
</evidence>
<evidence type="ECO:0008006" key="4">
    <source>
        <dbReference type="Google" id="ProtNLM"/>
    </source>
</evidence>
<dbReference type="EMBL" id="JAVDPW010000011">
    <property type="protein sequence ID" value="MDR6293339.1"/>
    <property type="molecule type" value="Genomic_DNA"/>
</dbReference>
<dbReference type="Proteomes" id="UP001262410">
    <property type="component" value="Unassembled WGS sequence"/>
</dbReference>
<name>A0ABU1JZ97_9PROT</name>
<keyword evidence="3" id="KW-1185">Reference proteome</keyword>
<feature type="compositionally biased region" description="Polar residues" evidence="1">
    <location>
        <begin position="1"/>
        <end position="13"/>
    </location>
</feature>
<reference evidence="2 3" key="1">
    <citation type="submission" date="2023-07" db="EMBL/GenBank/DDBJ databases">
        <title>Sorghum-associated microbial communities from plants grown in Nebraska, USA.</title>
        <authorList>
            <person name="Schachtman D."/>
        </authorList>
    </citation>
    <scope>NUCLEOTIDE SEQUENCE [LARGE SCALE GENOMIC DNA]</scope>
    <source>
        <strain evidence="2 3">584</strain>
    </source>
</reference>
<comment type="caution">
    <text evidence="2">The sequence shown here is derived from an EMBL/GenBank/DDBJ whole genome shotgun (WGS) entry which is preliminary data.</text>
</comment>
<sequence length="99" mass="10530">MANRTATNLSLNHNPPRPSGGTGDITVPFTESGQEVVLKWKDGVLVDVVPSPAQNSGAISSYQMRIRETEEAGGAGIVTCYKCARDSNTGHEVCWPVPC</sequence>
<feature type="region of interest" description="Disordered" evidence="1">
    <location>
        <begin position="1"/>
        <end position="24"/>
    </location>
</feature>
<dbReference type="RefSeq" id="WP_309800239.1">
    <property type="nucleotide sequence ID" value="NZ_JAVDPW010000011.1"/>
</dbReference>
<organism evidence="2 3">
    <name type="scientific">Inquilinus ginsengisoli</name>
    <dbReference type="NCBI Taxonomy" id="363840"/>
    <lineage>
        <taxon>Bacteria</taxon>
        <taxon>Pseudomonadati</taxon>
        <taxon>Pseudomonadota</taxon>
        <taxon>Alphaproteobacteria</taxon>
        <taxon>Rhodospirillales</taxon>
        <taxon>Rhodospirillaceae</taxon>
        <taxon>Inquilinus</taxon>
    </lineage>
</organism>
<proteinExistence type="predicted"/>
<gene>
    <name evidence="2" type="ORF">E9232_005889</name>
</gene>
<accession>A0ABU1JZ97</accession>
<protein>
    <recommendedName>
        <fullName evidence="4">DUF971 domain-containing protein</fullName>
    </recommendedName>
</protein>